<accession>Q396C0</accession>
<dbReference type="PATRIC" id="fig|482957.22.peg.5289"/>
<organism evidence="1 2">
    <name type="scientific">Burkholderia lata (strain ATCC 17760 / DSM 23089 / LMG 22485 / NCIMB 9086 / R18194 / 383)</name>
    <dbReference type="NCBI Taxonomy" id="482957"/>
    <lineage>
        <taxon>Bacteria</taxon>
        <taxon>Pseudomonadati</taxon>
        <taxon>Pseudomonadota</taxon>
        <taxon>Betaproteobacteria</taxon>
        <taxon>Burkholderiales</taxon>
        <taxon>Burkholderiaceae</taxon>
        <taxon>Burkholderia</taxon>
        <taxon>Burkholderia cepacia complex</taxon>
    </lineage>
</organism>
<proteinExistence type="predicted"/>
<keyword evidence="2" id="KW-1185">Reference proteome</keyword>
<name>Q396C0_BURL3</name>
<evidence type="ECO:0000313" key="2">
    <source>
        <dbReference type="Proteomes" id="UP000002705"/>
    </source>
</evidence>
<dbReference type="AlphaFoldDB" id="Q396C0"/>
<dbReference type="HOGENOM" id="CLU_1084523_0_0_4"/>
<gene>
    <name evidence="1" type="ordered locus">Bcep18194_B1577</name>
</gene>
<protein>
    <submittedName>
        <fullName evidence="1">Uncharacterized protein</fullName>
    </submittedName>
</protein>
<reference evidence="1" key="1">
    <citation type="submission" date="2005-10" db="EMBL/GenBank/DDBJ databases">
        <title>Complete sequence of chromosome 2 of Burkholderia sp. 383.</title>
        <authorList>
            <consortium name="US DOE Joint Genome Institute"/>
            <person name="Copeland A."/>
            <person name="Lucas S."/>
            <person name="Lapidus A."/>
            <person name="Barry K."/>
            <person name="Detter J.C."/>
            <person name="Glavina T."/>
            <person name="Hammon N."/>
            <person name="Israni S."/>
            <person name="Pitluck S."/>
            <person name="Chain P."/>
            <person name="Malfatti S."/>
            <person name="Shin M."/>
            <person name="Vergez L."/>
            <person name="Schmutz J."/>
            <person name="Larimer F."/>
            <person name="Land M."/>
            <person name="Kyrpides N."/>
            <person name="Lykidis A."/>
            <person name="Richardson P."/>
        </authorList>
    </citation>
    <scope>NUCLEOTIDE SEQUENCE [LARGE SCALE GENOMIC DNA]</scope>
    <source>
        <strain evidence="1">383</strain>
    </source>
</reference>
<dbReference type="EMBL" id="CP000152">
    <property type="protein sequence ID" value="ABB11691.1"/>
    <property type="molecule type" value="Genomic_DNA"/>
</dbReference>
<dbReference type="Proteomes" id="UP000002705">
    <property type="component" value="Chromosome 2"/>
</dbReference>
<sequence>MTSDFQYNFTSALRPRPRELSNDVLRWKAFDADTFESYIRFIGDRACSLTIRLAPGQSTEPILPFLNNVTSTQLDLVSDATPIGLFPSPALRETTFDLEVVVHPSLINGAFTEETIAMGDVIYTVFPAYRCEFPVRNPSEDAGLRLQRIIRRSEWSRSPAPALRARFSLANGFRSANEHEMLIFSLDELERVIGDATQFGGVVHVENFEGACARFQFTKVRCDVELAGVRKAIACEMVPAWLKILAIDGAVAAKRN</sequence>
<dbReference type="KEGG" id="bur:Bcep18194_B1577"/>
<evidence type="ECO:0000313" key="1">
    <source>
        <dbReference type="EMBL" id="ABB11691.1"/>
    </source>
</evidence>